<reference evidence="1 2" key="1">
    <citation type="journal article" date="2015" name="Int. J. Syst. Evol. Microbiol.">
        <title>Flavisolibacter ginsenosidimutans sp. nov., with ginsenoside-converting activity isolated from soil used for cultivating ginseng.</title>
        <authorList>
            <person name="Zhao Y."/>
            <person name="Liu Q."/>
            <person name="Kang M.S."/>
            <person name="Jin F."/>
            <person name="Yu H."/>
            <person name="Im W.T."/>
        </authorList>
    </citation>
    <scope>NUCLEOTIDE SEQUENCE [LARGE SCALE GENOMIC DNA]</scope>
    <source>
        <strain evidence="1 2">Gsoil 636</strain>
    </source>
</reference>
<evidence type="ECO:0000313" key="1">
    <source>
        <dbReference type="EMBL" id="QEC55341.1"/>
    </source>
</evidence>
<proteinExistence type="predicted"/>
<name>A0A5B8UFA1_9BACT</name>
<keyword evidence="2" id="KW-1185">Reference proteome</keyword>
<sequence length="114" mass="12697">MKTQKKCAVCENALTIAPTVRPSYEDVELINPKKVPLTPAILRSFDGFEKVTDEEAENICKTSAAFAMLLLQLLARKNAPTIENQEVVYLSEQEQAPIRNINEHLSKPSKNKAA</sequence>
<dbReference type="Proteomes" id="UP000321204">
    <property type="component" value="Chromosome"/>
</dbReference>
<gene>
    <name evidence="1" type="ORF">FSB75_05280</name>
</gene>
<dbReference type="RefSeq" id="WP_146783832.1">
    <property type="nucleotide sequence ID" value="NZ_BAABIO010000002.1"/>
</dbReference>
<organism evidence="1 2">
    <name type="scientific">Flavisolibacter ginsenosidimutans</name>
    <dbReference type="NCBI Taxonomy" id="661481"/>
    <lineage>
        <taxon>Bacteria</taxon>
        <taxon>Pseudomonadati</taxon>
        <taxon>Bacteroidota</taxon>
        <taxon>Chitinophagia</taxon>
        <taxon>Chitinophagales</taxon>
        <taxon>Chitinophagaceae</taxon>
        <taxon>Flavisolibacter</taxon>
    </lineage>
</organism>
<dbReference type="OrthoDB" id="675181at2"/>
<protein>
    <submittedName>
        <fullName evidence="1">Uncharacterized protein</fullName>
    </submittedName>
</protein>
<dbReference type="KEGG" id="fgg:FSB75_05280"/>
<evidence type="ECO:0000313" key="2">
    <source>
        <dbReference type="Proteomes" id="UP000321204"/>
    </source>
</evidence>
<dbReference type="AlphaFoldDB" id="A0A5B8UFA1"/>
<dbReference type="EMBL" id="CP042433">
    <property type="protein sequence ID" value="QEC55341.1"/>
    <property type="molecule type" value="Genomic_DNA"/>
</dbReference>
<accession>A0A5B8UFA1</accession>